<dbReference type="GO" id="GO:0015421">
    <property type="term" value="F:ABC-type oligopeptide transporter activity"/>
    <property type="evidence" value="ECO:0007669"/>
    <property type="project" value="TreeGrafter"/>
</dbReference>
<evidence type="ECO:0000256" key="5">
    <source>
        <dbReference type="ARBA" id="ARBA00022692"/>
    </source>
</evidence>
<feature type="transmembrane region" description="Helical" evidence="10">
    <location>
        <begin position="280"/>
        <end position="298"/>
    </location>
</feature>
<evidence type="ECO:0000256" key="6">
    <source>
        <dbReference type="ARBA" id="ARBA00022741"/>
    </source>
</evidence>
<keyword evidence="6" id="KW-0547">Nucleotide-binding</keyword>
<comment type="similarity">
    <text evidence="2">Belongs to the ABC transporter superfamily.</text>
</comment>
<dbReference type="OrthoDB" id="383768at2"/>
<evidence type="ECO:0000256" key="9">
    <source>
        <dbReference type="ARBA" id="ARBA00023136"/>
    </source>
</evidence>
<keyword evidence="13" id="KW-0378">Hydrolase</keyword>
<dbReference type="GO" id="GO:0005886">
    <property type="term" value="C:plasma membrane"/>
    <property type="evidence" value="ECO:0007669"/>
    <property type="project" value="UniProtKB-SubCell"/>
</dbReference>
<dbReference type="FunFam" id="3.40.50.300:FF:000221">
    <property type="entry name" value="Multidrug ABC transporter ATP-binding protein"/>
    <property type="match status" value="1"/>
</dbReference>
<dbReference type="Pfam" id="PF00005">
    <property type="entry name" value="ABC_tran"/>
    <property type="match status" value="1"/>
</dbReference>
<evidence type="ECO:0000313" key="13">
    <source>
        <dbReference type="EMBL" id="VEU80193.1"/>
    </source>
</evidence>
<evidence type="ECO:0000256" key="4">
    <source>
        <dbReference type="ARBA" id="ARBA00022475"/>
    </source>
</evidence>
<dbReference type="EMBL" id="LR215048">
    <property type="protein sequence ID" value="VEU80193.1"/>
    <property type="molecule type" value="Genomic_DNA"/>
</dbReference>
<keyword evidence="14" id="KW-1185">Reference proteome</keyword>
<dbReference type="AlphaFoldDB" id="A0A449BCM4"/>
<dbReference type="PROSITE" id="PS50893">
    <property type="entry name" value="ABC_TRANSPORTER_2"/>
    <property type="match status" value="1"/>
</dbReference>
<gene>
    <name evidence="13" type="primary">mldB1_9</name>
    <name evidence="13" type="ORF">NCTC10138_00551</name>
</gene>
<evidence type="ECO:0000256" key="10">
    <source>
        <dbReference type="SAM" id="Phobius"/>
    </source>
</evidence>
<dbReference type="InterPro" id="IPR039421">
    <property type="entry name" value="Type_1_exporter"/>
</dbReference>
<dbReference type="GO" id="GO:0005524">
    <property type="term" value="F:ATP binding"/>
    <property type="evidence" value="ECO:0007669"/>
    <property type="project" value="UniProtKB-KW"/>
</dbReference>
<dbReference type="InterPro" id="IPR003593">
    <property type="entry name" value="AAA+_ATPase"/>
</dbReference>
<feature type="transmembrane region" description="Helical" evidence="10">
    <location>
        <begin position="52"/>
        <end position="73"/>
    </location>
</feature>
<dbReference type="InterPro" id="IPR011527">
    <property type="entry name" value="ABC1_TM_dom"/>
</dbReference>
<dbReference type="InterPro" id="IPR003439">
    <property type="entry name" value="ABC_transporter-like_ATP-bd"/>
</dbReference>
<dbReference type="Proteomes" id="UP000289841">
    <property type="component" value="Chromosome"/>
</dbReference>
<dbReference type="SUPFAM" id="SSF52540">
    <property type="entry name" value="P-loop containing nucleoside triphosphate hydrolases"/>
    <property type="match status" value="1"/>
</dbReference>
<dbReference type="Gene3D" id="1.20.1560.10">
    <property type="entry name" value="ABC transporter type 1, transmembrane domain"/>
    <property type="match status" value="1"/>
</dbReference>
<dbReference type="InterPro" id="IPR017871">
    <property type="entry name" value="ABC_transporter-like_CS"/>
</dbReference>
<evidence type="ECO:0000259" key="12">
    <source>
        <dbReference type="PROSITE" id="PS50929"/>
    </source>
</evidence>
<dbReference type="EC" id="3.6.3.-" evidence="13"/>
<feature type="domain" description="ABC transporter" evidence="11">
    <location>
        <begin position="335"/>
        <end position="570"/>
    </location>
</feature>
<evidence type="ECO:0000256" key="2">
    <source>
        <dbReference type="ARBA" id="ARBA00005417"/>
    </source>
</evidence>
<proteinExistence type="inferred from homology"/>
<keyword evidence="5 10" id="KW-0812">Transmembrane</keyword>
<dbReference type="PANTHER" id="PTHR43394">
    <property type="entry name" value="ATP-DEPENDENT PERMEASE MDL1, MITOCHONDRIAL"/>
    <property type="match status" value="1"/>
</dbReference>
<dbReference type="PANTHER" id="PTHR43394:SF1">
    <property type="entry name" value="ATP-BINDING CASSETTE SUB-FAMILY B MEMBER 10, MITOCHONDRIAL"/>
    <property type="match status" value="1"/>
</dbReference>
<dbReference type="InterPro" id="IPR036640">
    <property type="entry name" value="ABC1_TM_sf"/>
</dbReference>
<feature type="transmembrane region" description="Helical" evidence="10">
    <location>
        <begin position="130"/>
        <end position="149"/>
    </location>
</feature>
<feature type="domain" description="ABC transmembrane type-1" evidence="12">
    <location>
        <begin position="16"/>
        <end position="300"/>
    </location>
</feature>
<dbReference type="SUPFAM" id="SSF90123">
    <property type="entry name" value="ABC transporter transmembrane region"/>
    <property type="match status" value="1"/>
</dbReference>
<keyword evidence="8 10" id="KW-1133">Transmembrane helix</keyword>
<keyword evidence="4" id="KW-1003">Cell membrane</keyword>
<evidence type="ECO:0000259" key="11">
    <source>
        <dbReference type="PROSITE" id="PS50893"/>
    </source>
</evidence>
<evidence type="ECO:0000256" key="1">
    <source>
        <dbReference type="ARBA" id="ARBA00004651"/>
    </source>
</evidence>
<dbReference type="Gene3D" id="3.40.50.300">
    <property type="entry name" value="P-loop containing nucleotide triphosphate hydrolases"/>
    <property type="match status" value="1"/>
</dbReference>
<dbReference type="KEGG" id="aaxa:NCTC10138_00551"/>
<dbReference type="CDD" id="cd18548">
    <property type="entry name" value="ABC_6TM_Tm287_like"/>
    <property type="match status" value="1"/>
</dbReference>
<dbReference type="GO" id="GO:0016887">
    <property type="term" value="F:ATP hydrolysis activity"/>
    <property type="evidence" value="ECO:0007669"/>
    <property type="project" value="InterPro"/>
</dbReference>
<reference evidence="13 14" key="1">
    <citation type="submission" date="2019-01" db="EMBL/GenBank/DDBJ databases">
        <authorList>
            <consortium name="Pathogen Informatics"/>
        </authorList>
    </citation>
    <scope>NUCLEOTIDE SEQUENCE [LARGE SCALE GENOMIC DNA]</scope>
    <source>
        <strain evidence="13 14">NCTC10138</strain>
    </source>
</reference>
<dbReference type="Pfam" id="PF00664">
    <property type="entry name" value="ABC_membrane"/>
    <property type="match status" value="1"/>
</dbReference>
<keyword evidence="7" id="KW-0067">ATP-binding</keyword>
<evidence type="ECO:0000256" key="7">
    <source>
        <dbReference type="ARBA" id="ARBA00022840"/>
    </source>
</evidence>
<feature type="transmembrane region" description="Helical" evidence="10">
    <location>
        <begin position="155"/>
        <end position="176"/>
    </location>
</feature>
<accession>A0A449BCM4</accession>
<comment type="subcellular location">
    <subcellularLocation>
        <location evidence="1">Cell membrane</location>
        <topology evidence="1">Multi-pass membrane protein</topology>
    </subcellularLocation>
</comment>
<keyword evidence="9 10" id="KW-0472">Membrane</keyword>
<dbReference type="SMART" id="SM00382">
    <property type="entry name" value="AAA"/>
    <property type="match status" value="1"/>
</dbReference>
<evidence type="ECO:0000256" key="3">
    <source>
        <dbReference type="ARBA" id="ARBA00022448"/>
    </source>
</evidence>
<protein>
    <submittedName>
        <fullName evidence="13">ABC-type multidrug/protein/lipid transport system ATPase component</fullName>
        <ecNumber evidence="13">3.6.3.-</ecNumber>
    </submittedName>
</protein>
<sequence>MKLIFKYLMRRKRFFFLNLFAILAVASAELGIPLLISKIIDDALPNGNLPLLYKFGIYLALVAILGAIGNILANYASVKTATSILVDLRNDVFKKIQTFSPEEMNEFGISSLITRTTSDVFQILNFVSTFFRTAFMSPILIAISIVLISREAPTLLPSTLISIPIVVIGIVIVITATKPLSESQQLNLDKLNLVTRENLTGVRVVRAFRKNKYEAERFEKANEKYTSTAMKLFRIMTSTEPVFFFFLNVIITITLFFAGQNVTSENPNLTLGNITAFFDYQFLVMFSILTFSMLFILYPRTIVSSKRIAEILNTDVKIKNKPNAISYIEKPKGTLEFKNVSFSYPDSEAAVLKDISFKAKKGETIAFIGSTGSGKSTLINLVPRLYDATEGEILIDDVNVTDFDLKYLRNKVGFIPQKAILFNGTIADNIRYGKHDATEEEVIEAAKTAQAHDFILAKQKGYDDPVSEMGANLSGGQKQRISIARALIKKPDVLIFDDSFSALDFKTDAALRKSLNEVSKDTITLVVAQRITSIVHADTIIVLNNGEIVCRGTHSELMTSCKIYQEIAASQLSEEELQWENY</sequence>
<dbReference type="PROSITE" id="PS50929">
    <property type="entry name" value="ABC_TM1F"/>
    <property type="match status" value="1"/>
</dbReference>
<organism evidence="13 14">
    <name type="scientific">Haploplasma axanthum</name>
    <name type="common">Acholeplasma axanthum</name>
    <dbReference type="NCBI Taxonomy" id="29552"/>
    <lineage>
        <taxon>Bacteria</taxon>
        <taxon>Bacillati</taxon>
        <taxon>Mycoplasmatota</taxon>
        <taxon>Mollicutes</taxon>
        <taxon>Acholeplasmatales</taxon>
        <taxon>Acholeplasmataceae</taxon>
        <taxon>Haploplasma</taxon>
    </lineage>
</organism>
<dbReference type="PROSITE" id="PS00211">
    <property type="entry name" value="ABC_TRANSPORTER_1"/>
    <property type="match status" value="1"/>
</dbReference>
<keyword evidence="3" id="KW-0813">Transport</keyword>
<name>A0A449BCM4_HAPAX</name>
<dbReference type="InterPro" id="IPR027417">
    <property type="entry name" value="P-loop_NTPase"/>
</dbReference>
<evidence type="ECO:0000313" key="14">
    <source>
        <dbReference type="Proteomes" id="UP000289841"/>
    </source>
</evidence>
<feature type="transmembrane region" description="Helical" evidence="10">
    <location>
        <begin position="242"/>
        <end position="260"/>
    </location>
</feature>
<evidence type="ECO:0000256" key="8">
    <source>
        <dbReference type="ARBA" id="ARBA00022989"/>
    </source>
</evidence>